<dbReference type="GO" id="GO:0003723">
    <property type="term" value="F:RNA binding"/>
    <property type="evidence" value="ECO:0007669"/>
    <property type="project" value="InterPro"/>
</dbReference>
<name>A0AAD8KWK8_TARER</name>
<dbReference type="NCBIfam" id="TIGR00756">
    <property type="entry name" value="PPR"/>
    <property type="match status" value="7"/>
</dbReference>
<feature type="repeat" description="PPR" evidence="2">
    <location>
        <begin position="179"/>
        <end position="209"/>
    </location>
</feature>
<proteinExistence type="predicted"/>
<dbReference type="EMBL" id="JAUHHV010000003">
    <property type="protein sequence ID" value="KAK1430348.1"/>
    <property type="molecule type" value="Genomic_DNA"/>
</dbReference>
<organism evidence="3 4">
    <name type="scientific">Tagetes erecta</name>
    <name type="common">African marigold</name>
    <dbReference type="NCBI Taxonomy" id="13708"/>
    <lineage>
        <taxon>Eukaryota</taxon>
        <taxon>Viridiplantae</taxon>
        <taxon>Streptophyta</taxon>
        <taxon>Embryophyta</taxon>
        <taxon>Tracheophyta</taxon>
        <taxon>Spermatophyta</taxon>
        <taxon>Magnoliopsida</taxon>
        <taxon>eudicotyledons</taxon>
        <taxon>Gunneridae</taxon>
        <taxon>Pentapetalae</taxon>
        <taxon>asterids</taxon>
        <taxon>campanulids</taxon>
        <taxon>Asterales</taxon>
        <taxon>Asteraceae</taxon>
        <taxon>Asteroideae</taxon>
        <taxon>Heliantheae alliance</taxon>
        <taxon>Tageteae</taxon>
        <taxon>Tagetes</taxon>
    </lineage>
</organism>
<evidence type="ECO:0000313" key="4">
    <source>
        <dbReference type="Proteomes" id="UP001229421"/>
    </source>
</evidence>
<dbReference type="Pfam" id="PF13041">
    <property type="entry name" value="PPR_2"/>
    <property type="match status" value="2"/>
</dbReference>
<keyword evidence="4" id="KW-1185">Reference proteome</keyword>
<dbReference type="Gene3D" id="1.25.40.10">
    <property type="entry name" value="Tetratricopeptide repeat domain"/>
    <property type="match status" value="4"/>
</dbReference>
<evidence type="ECO:0000313" key="3">
    <source>
        <dbReference type="EMBL" id="KAK1430348.1"/>
    </source>
</evidence>
<keyword evidence="1" id="KW-0677">Repeat</keyword>
<gene>
    <name evidence="3" type="ORF">QVD17_13019</name>
</gene>
<dbReference type="FunFam" id="1.25.40.10:FF:000184">
    <property type="entry name" value="Pentatricopeptide repeat-containing protein, chloroplastic"/>
    <property type="match status" value="1"/>
</dbReference>
<dbReference type="Pfam" id="PF20431">
    <property type="entry name" value="E_motif"/>
    <property type="match status" value="1"/>
</dbReference>
<sequence length="641" mass="72602">MLTSQPWNSTLIHIPNCKTQFDINQIHARLLTTGFIKNTNLTTKLILNFASSSHTPLIQFARYLFFAHSITRTSKTDDPFLWNAVIKSFSHGDDPKQAVFVLGLMLENGSCVDKFTLSLVLKACSRMGLVKEGIQVHGFLKKTGLGNELYLQNCLICMYVKCGCVEYARQVFDRMVERDSVSFNTMIDGYVKSGMVLLAREMFDSMPLEMKNLRSWNCMISGYGIVEDGFQMAWELFDEMPERDLVSWNLMIRCCIKSGKIDLARALFDRMPKRDVITWAKLIDGYAKLGRIEIARHLFDEMTERDVISCNVMMAGYMQNGVCVEALEVFHNMMSEGNIAPDETTLSIALSAIAQLGRHDEGVAVHTYITGNKLKLEGKLGVSLIDMYAKSGSIETAMRVFKTITEKNVHHWNALIGGLAIHGFGKQAFDMFFEMQRLNLHPDAITFINVLNACAHSGLVKEGIMCFEIMRRVHKVEPEVQHFGCLVDMFARAGQIKQATTIIEQMPVEPNNVLWRTLLSACNNLEDSIETHMVKDAIRMDDYDSSTYVLLSNIYARFGMWDRVRRVRGIMKEQKIKKVPGVSWIELDGTLHEFFVGDGSHPQVAEIYSVLDNWFPLESPVNSLRLQSKLEPVLSSVGTQI</sequence>
<dbReference type="PROSITE" id="PS51375">
    <property type="entry name" value="PPR"/>
    <property type="match status" value="6"/>
</dbReference>
<dbReference type="PANTHER" id="PTHR47926">
    <property type="entry name" value="PENTATRICOPEPTIDE REPEAT-CONTAINING PROTEIN"/>
    <property type="match status" value="1"/>
</dbReference>
<comment type="caution">
    <text evidence="3">The sequence shown here is derived from an EMBL/GenBank/DDBJ whole genome shotgun (WGS) entry which is preliminary data.</text>
</comment>
<feature type="repeat" description="PPR" evidence="2">
    <location>
        <begin position="544"/>
        <end position="578"/>
    </location>
</feature>
<feature type="repeat" description="PPR" evidence="2">
    <location>
        <begin position="306"/>
        <end position="341"/>
    </location>
</feature>
<evidence type="ECO:0008006" key="5">
    <source>
        <dbReference type="Google" id="ProtNLM"/>
    </source>
</evidence>
<evidence type="ECO:0000256" key="1">
    <source>
        <dbReference type="ARBA" id="ARBA00022737"/>
    </source>
</evidence>
<dbReference type="Pfam" id="PF01535">
    <property type="entry name" value="PPR"/>
    <property type="match status" value="5"/>
</dbReference>
<dbReference type="InterPro" id="IPR011990">
    <property type="entry name" value="TPR-like_helical_dom_sf"/>
</dbReference>
<evidence type="ECO:0000256" key="2">
    <source>
        <dbReference type="PROSITE-ProRule" id="PRU00708"/>
    </source>
</evidence>
<accession>A0AAD8KWK8</accession>
<feature type="repeat" description="PPR" evidence="2">
    <location>
        <begin position="244"/>
        <end position="278"/>
    </location>
</feature>
<dbReference type="GO" id="GO:0009451">
    <property type="term" value="P:RNA modification"/>
    <property type="evidence" value="ECO:0007669"/>
    <property type="project" value="InterPro"/>
</dbReference>
<dbReference type="AlphaFoldDB" id="A0AAD8KWK8"/>
<dbReference type="Pfam" id="PF20430">
    <property type="entry name" value="Eplus_motif"/>
    <property type="match status" value="1"/>
</dbReference>
<dbReference type="InterPro" id="IPR046849">
    <property type="entry name" value="E2_motif"/>
</dbReference>
<dbReference type="InterPro" id="IPR046960">
    <property type="entry name" value="PPR_At4g14850-like_plant"/>
</dbReference>
<dbReference type="InterPro" id="IPR046848">
    <property type="entry name" value="E_motif"/>
</dbReference>
<protein>
    <recommendedName>
        <fullName evidence="5">Chlororespiratory reduction 4</fullName>
    </recommendedName>
</protein>
<reference evidence="3" key="1">
    <citation type="journal article" date="2023" name="bioRxiv">
        <title>Improved chromosome-level genome assembly for marigold (Tagetes erecta).</title>
        <authorList>
            <person name="Jiang F."/>
            <person name="Yuan L."/>
            <person name="Wang S."/>
            <person name="Wang H."/>
            <person name="Xu D."/>
            <person name="Wang A."/>
            <person name="Fan W."/>
        </authorList>
    </citation>
    <scope>NUCLEOTIDE SEQUENCE</scope>
    <source>
        <strain evidence="3">WSJ</strain>
        <tissue evidence="3">Leaf</tissue>
    </source>
</reference>
<feature type="repeat" description="PPR" evidence="2">
    <location>
        <begin position="408"/>
        <end position="442"/>
    </location>
</feature>
<dbReference type="Proteomes" id="UP001229421">
    <property type="component" value="Unassembled WGS sequence"/>
</dbReference>
<dbReference type="InterPro" id="IPR002885">
    <property type="entry name" value="PPR_rpt"/>
</dbReference>
<dbReference type="PANTHER" id="PTHR47926:SF456">
    <property type="entry name" value="PENTATRICOPEPTIDE REPEAT-CONTAINING PROTEIN ELI1, CHLOROPLASTIC"/>
    <property type="match status" value="1"/>
</dbReference>
<feature type="repeat" description="PPR" evidence="2">
    <location>
        <begin position="212"/>
        <end position="243"/>
    </location>
</feature>